<comment type="catalytic activity">
    <reaction evidence="6 9">
        <text>L-glutamate + H(+) = 4-aminobutanoate + CO2</text>
        <dbReference type="Rhea" id="RHEA:17785"/>
        <dbReference type="ChEBI" id="CHEBI:15378"/>
        <dbReference type="ChEBI" id="CHEBI:16526"/>
        <dbReference type="ChEBI" id="CHEBI:29985"/>
        <dbReference type="ChEBI" id="CHEBI:59888"/>
        <dbReference type="EC" id="4.1.1.15"/>
    </reaction>
</comment>
<feature type="modified residue" description="N6-(pyridoxal phosphate)lysine" evidence="7">
    <location>
        <position position="277"/>
    </location>
</feature>
<protein>
    <recommendedName>
        <fullName evidence="3 9">Glutamate decarboxylase</fullName>
        <ecNumber evidence="3 9">4.1.1.15</ecNumber>
    </recommendedName>
</protein>
<dbReference type="Gene3D" id="3.90.1150.160">
    <property type="match status" value="1"/>
</dbReference>
<evidence type="ECO:0000256" key="6">
    <source>
        <dbReference type="ARBA" id="ARBA00048868"/>
    </source>
</evidence>
<dbReference type="GO" id="GO:0004351">
    <property type="term" value="F:glutamate decarboxylase activity"/>
    <property type="evidence" value="ECO:0007669"/>
    <property type="project" value="UniProtKB-EC"/>
</dbReference>
<dbReference type="SUPFAM" id="SSF53383">
    <property type="entry name" value="PLP-dependent transferases"/>
    <property type="match status" value="1"/>
</dbReference>
<accession>A0A4R2JDA5</accession>
<comment type="cofactor">
    <cofactor evidence="1 7 8">
        <name>pyridoxal 5'-phosphate</name>
        <dbReference type="ChEBI" id="CHEBI:597326"/>
    </cofactor>
</comment>
<dbReference type="InterPro" id="IPR010107">
    <property type="entry name" value="Glutamate_decarboxylase"/>
</dbReference>
<evidence type="ECO:0000256" key="1">
    <source>
        <dbReference type="ARBA" id="ARBA00001933"/>
    </source>
</evidence>
<dbReference type="Gene3D" id="4.10.280.50">
    <property type="match status" value="1"/>
</dbReference>
<keyword evidence="5 8" id="KW-0456">Lyase</keyword>
<dbReference type="PANTHER" id="PTHR43321:SF3">
    <property type="entry name" value="GLUTAMATE DECARBOXYLASE"/>
    <property type="match status" value="1"/>
</dbReference>
<dbReference type="GO" id="GO:0006538">
    <property type="term" value="P:L-glutamate catabolic process"/>
    <property type="evidence" value="ECO:0007669"/>
    <property type="project" value="TreeGrafter"/>
</dbReference>
<evidence type="ECO:0000256" key="3">
    <source>
        <dbReference type="ARBA" id="ARBA00012421"/>
    </source>
</evidence>
<dbReference type="Pfam" id="PF00282">
    <property type="entry name" value="Pyridoxal_deC"/>
    <property type="match status" value="1"/>
</dbReference>
<keyword evidence="4 7" id="KW-0663">Pyridoxal phosphate</keyword>
<dbReference type="NCBIfam" id="TIGR01788">
    <property type="entry name" value="Glu-decarb-GAD"/>
    <property type="match status" value="1"/>
</dbReference>
<evidence type="ECO:0000256" key="7">
    <source>
        <dbReference type="PIRSR" id="PIRSR602129-50"/>
    </source>
</evidence>
<dbReference type="AlphaFoldDB" id="A0A4R2JDA5"/>
<organism evidence="10 11">
    <name type="scientific">Actinocrispum wychmicini</name>
    <dbReference type="NCBI Taxonomy" id="1213861"/>
    <lineage>
        <taxon>Bacteria</taxon>
        <taxon>Bacillati</taxon>
        <taxon>Actinomycetota</taxon>
        <taxon>Actinomycetes</taxon>
        <taxon>Pseudonocardiales</taxon>
        <taxon>Pseudonocardiaceae</taxon>
        <taxon>Actinocrispum</taxon>
    </lineage>
</organism>
<dbReference type="RefSeq" id="WP_132122369.1">
    <property type="nucleotide sequence ID" value="NZ_SLWS01000007.1"/>
</dbReference>
<dbReference type="GO" id="GO:0004058">
    <property type="term" value="F:aromatic-L-amino-acid decarboxylase activity"/>
    <property type="evidence" value="ECO:0007669"/>
    <property type="project" value="UniProtKB-ARBA"/>
</dbReference>
<dbReference type="GO" id="GO:0030170">
    <property type="term" value="F:pyridoxal phosphate binding"/>
    <property type="evidence" value="ECO:0007669"/>
    <property type="project" value="InterPro"/>
</dbReference>
<comment type="caution">
    <text evidence="10">The sequence shown here is derived from an EMBL/GenBank/DDBJ whole genome shotgun (WGS) entry which is preliminary data.</text>
</comment>
<dbReference type="EC" id="4.1.1.15" evidence="3 9"/>
<dbReference type="OrthoDB" id="3401800at2"/>
<gene>
    <name evidence="10" type="ORF">EV192_107497</name>
</gene>
<name>A0A4R2JDA5_9PSEU</name>
<reference evidence="10 11" key="1">
    <citation type="submission" date="2019-03" db="EMBL/GenBank/DDBJ databases">
        <title>Genomic Encyclopedia of Type Strains, Phase IV (KMG-IV): sequencing the most valuable type-strain genomes for metagenomic binning, comparative biology and taxonomic classification.</title>
        <authorList>
            <person name="Goeker M."/>
        </authorList>
    </citation>
    <scope>NUCLEOTIDE SEQUENCE [LARGE SCALE GENOMIC DNA]</scope>
    <source>
        <strain evidence="10 11">DSM 45934</strain>
    </source>
</reference>
<dbReference type="InterPro" id="IPR002129">
    <property type="entry name" value="PyrdxlP-dep_de-COase"/>
</dbReference>
<evidence type="ECO:0000256" key="2">
    <source>
        <dbReference type="ARBA" id="ARBA00009533"/>
    </source>
</evidence>
<evidence type="ECO:0000256" key="8">
    <source>
        <dbReference type="RuleBase" id="RU000382"/>
    </source>
</evidence>
<dbReference type="EMBL" id="SLWS01000007">
    <property type="protein sequence ID" value="TCO56072.1"/>
    <property type="molecule type" value="Genomic_DNA"/>
</dbReference>
<dbReference type="InterPro" id="IPR015424">
    <property type="entry name" value="PyrdxlP-dep_Trfase"/>
</dbReference>
<proteinExistence type="inferred from homology"/>
<dbReference type="Proteomes" id="UP000295680">
    <property type="component" value="Unassembled WGS sequence"/>
</dbReference>
<comment type="similarity">
    <text evidence="2 8">Belongs to the group II decarboxylase family.</text>
</comment>
<evidence type="ECO:0000256" key="9">
    <source>
        <dbReference type="RuleBase" id="RU361171"/>
    </source>
</evidence>
<evidence type="ECO:0000313" key="11">
    <source>
        <dbReference type="Proteomes" id="UP000295680"/>
    </source>
</evidence>
<evidence type="ECO:0000256" key="5">
    <source>
        <dbReference type="ARBA" id="ARBA00023239"/>
    </source>
</evidence>
<evidence type="ECO:0000313" key="10">
    <source>
        <dbReference type="EMBL" id="TCO56072.1"/>
    </source>
</evidence>
<dbReference type="GO" id="GO:0005829">
    <property type="term" value="C:cytosol"/>
    <property type="evidence" value="ECO:0007669"/>
    <property type="project" value="TreeGrafter"/>
</dbReference>
<keyword evidence="9" id="KW-0210">Decarboxylase</keyword>
<dbReference type="PANTHER" id="PTHR43321">
    <property type="entry name" value="GLUTAMATE DECARBOXYLASE"/>
    <property type="match status" value="1"/>
</dbReference>
<dbReference type="InterPro" id="IPR015421">
    <property type="entry name" value="PyrdxlP-dep_Trfase_major"/>
</dbReference>
<evidence type="ECO:0000256" key="4">
    <source>
        <dbReference type="ARBA" id="ARBA00022898"/>
    </source>
</evidence>
<dbReference type="Gene3D" id="3.40.640.10">
    <property type="entry name" value="Type I PLP-dependent aspartate aminotransferase-like (Major domain)"/>
    <property type="match status" value="1"/>
</dbReference>
<keyword evidence="11" id="KW-1185">Reference proteome</keyword>
<sequence length="464" mass="50332">MTIHRRGTTTDAPLAVSPLYAHDIDADVVPRFQLCENMVSAPLATAIVRDELLLDGSARLNAATFCSTFLEPELAAVVVENLTKNITNHDEYPASVELERRCLNILADLWHDEDMRFAGVATTGSSEAILLAVLAARTRWRDNGHNIDGRMPNLVYSTACHPCWDKACRYFDVVPRKIPIRADPTGVGMLDVDAAVAACDADTIGVVATLGYPATGRYDPVAELCAALDRRAAQDGLDLSVHVDAASGGFVAPFQSDVAPWDFRLNRVASINASGHKYGMTNLGLGWVLWRDPALLPDSLCFEVNVLGGEPVKTFSLTFSRPAAPVINQYTTFLRLGRAGYRSLIDRCSEAAAMIATGLTDQGFRLWSTGSDLPVVSFELPDPDTRGWTLGHLSAKLRERGWQVPAYPLPADAENVMIARVVCRPGFSENLAGRLLENVAWAISSLDAHKAAHPPVTDTAFHLA</sequence>